<evidence type="ECO:0000256" key="1">
    <source>
        <dbReference type="SAM" id="MobiDB-lite"/>
    </source>
</evidence>
<feature type="compositionally biased region" description="Basic and acidic residues" evidence="1">
    <location>
        <begin position="373"/>
        <end position="382"/>
    </location>
</feature>
<feature type="compositionally biased region" description="Polar residues" evidence="1">
    <location>
        <begin position="504"/>
        <end position="518"/>
    </location>
</feature>
<keyword evidence="2" id="KW-1133">Transmembrane helix</keyword>
<gene>
    <name evidence="3" type="ORF">L227DRAFT_344178</name>
</gene>
<keyword evidence="4" id="KW-1185">Reference proteome</keyword>
<accession>A0A5C2RVF4</accession>
<keyword evidence="2" id="KW-0812">Transmembrane</keyword>
<feature type="transmembrane region" description="Helical" evidence="2">
    <location>
        <begin position="20"/>
        <end position="42"/>
    </location>
</feature>
<dbReference type="AlphaFoldDB" id="A0A5C2RVF4"/>
<feature type="compositionally biased region" description="Basic residues" evidence="1">
    <location>
        <begin position="339"/>
        <end position="352"/>
    </location>
</feature>
<evidence type="ECO:0000313" key="4">
    <source>
        <dbReference type="Proteomes" id="UP000313359"/>
    </source>
</evidence>
<keyword evidence="2" id="KW-0472">Membrane</keyword>
<protein>
    <recommendedName>
        <fullName evidence="5">DUF4203 domain-containing protein</fullName>
    </recommendedName>
</protein>
<evidence type="ECO:0000256" key="2">
    <source>
        <dbReference type="SAM" id="Phobius"/>
    </source>
</evidence>
<feature type="transmembrane region" description="Helical" evidence="2">
    <location>
        <begin position="113"/>
        <end position="131"/>
    </location>
</feature>
<feature type="transmembrane region" description="Helical" evidence="2">
    <location>
        <begin position="162"/>
        <end position="181"/>
    </location>
</feature>
<proteinExistence type="predicted"/>
<organism evidence="3 4">
    <name type="scientific">Lentinus tigrinus ALCF2SS1-6</name>
    <dbReference type="NCBI Taxonomy" id="1328759"/>
    <lineage>
        <taxon>Eukaryota</taxon>
        <taxon>Fungi</taxon>
        <taxon>Dikarya</taxon>
        <taxon>Basidiomycota</taxon>
        <taxon>Agaricomycotina</taxon>
        <taxon>Agaricomycetes</taxon>
        <taxon>Polyporales</taxon>
        <taxon>Polyporaceae</taxon>
        <taxon>Lentinus</taxon>
    </lineage>
</organism>
<sequence length="564" mass="61744">MSTTAETTLASLLSSSSFLLAYALPLFFLSLLLTFAGAFLTLDRTRAFAPRYDALKPPEATKFQHAEVLFKTVFRIEGGIGGIALGFVTGVHFTTFLALLIPNVSTSKPLSPGAFLAVWLLPSIACSVLAARWRFVTLAFAGIAGYSTFALAFSVILHPSLLTRLILVAVFTPIGLVMCLLPIARTQHVFVRLAMASVGAFGTILAIALLAHIPSWIEVWDRLWIKDGDLWGTAQEKGLSAAFCLFVLIGAASDWFLKRKLGENPDEKWDSYLADYAATLPNGSDRAGHFQPLQSFWARHFGHNKGLDPVDKDIVFPTDAELKLPVPDSPLKLYKKRSLAGPHATHHDKPRRFTPPQEYLRKDRRPGVKGRQRTRELIKFEPLDPYTQSDSDDDEDFKKGVPPFVRSPTRSDSMATLADDQPARKTKDDPLSDTEQDVTANRTHFLQRHSLAHRASSAAISQAGTGSSTTLTPVAFTPVPATPSLIKAVERVNAAQREVFSRSTDGLPLSSSIPSTPVAQPVEPRPHNWNAFWDDVKTKAGHGFHPHRRDGAVDGASGAATPKR</sequence>
<dbReference type="Proteomes" id="UP000313359">
    <property type="component" value="Unassembled WGS sequence"/>
</dbReference>
<dbReference type="STRING" id="1328759.A0A5C2RVF4"/>
<dbReference type="EMBL" id="ML122303">
    <property type="protein sequence ID" value="RPD54670.1"/>
    <property type="molecule type" value="Genomic_DNA"/>
</dbReference>
<feature type="region of interest" description="Disordered" evidence="1">
    <location>
        <begin position="504"/>
        <end position="526"/>
    </location>
</feature>
<reference evidence="3" key="1">
    <citation type="journal article" date="2018" name="Genome Biol. Evol.">
        <title>Genomics and development of Lentinus tigrinus, a white-rot wood-decaying mushroom with dimorphic fruiting bodies.</title>
        <authorList>
            <person name="Wu B."/>
            <person name="Xu Z."/>
            <person name="Knudson A."/>
            <person name="Carlson A."/>
            <person name="Chen N."/>
            <person name="Kovaka S."/>
            <person name="LaButti K."/>
            <person name="Lipzen A."/>
            <person name="Pennachio C."/>
            <person name="Riley R."/>
            <person name="Schakwitz W."/>
            <person name="Umezawa K."/>
            <person name="Ohm R.A."/>
            <person name="Grigoriev I.V."/>
            <person name="Nagy L.G."/>
            <person name="Gibbons J."/>
            <person name="Hibbett D."/>
        </authorList>
    </citation>
    <scope>NUCLEOTIDE SEQUENCE [LARGE SCALE GENOMIC DNA]</scope>
    <source>
        <strain evidence="3">ALCF2SS1-6</strain>
    </source>
</reference>
<evidence type="ECO:0000313" key="3">
    <source>
        <dbReference type="EMBL" id="RPD54670.1"/>
    </source>
</evidence>
<evidence type="ECO:0008006" key="5">
    <source>
        <dbReference type="Google" id="ProtNLM"/>
    </source>
</evidence>
<feature type="transmembrane region" description="Helical" evidence="2">
    <location>
        <begin position="193"/>
        <end position="217"/>
    </location>
</feature>
<feature type="transmembrane region" description="Helical" evidence="2">
    <location>
        <begin position="138"/>
        <end position="156"/>
    </location>
</feature>
<feature type="region of interest" description="Disordered" evidence="1">
    <location>
        <begin position="540"/>
        <end position="564"/>
    </location>
</feature>
<feature type="compositionally biased region" description="Basic and acidic residues" evidence="1">
    <location>
        <begin position="421"/>
        <end position="430"/>
    </location>
</feature>
<feature type="region of interest" description="Disordered" evidence="1">
    <location>
        <begin position="339"/>
        <end position="436"/>
    </location>
</feature>
<feature type="transmembrane region" description="Helical" evidence="2">
    <location>
        <begin position="80"/>
        <end position="101"/>
    </location>
</feature>
<name>A0A5C2RVF4_9APHY</name>
<dbReference type="OrthoDB" id="3364886at2759"/>
<feature type="compositionally biased region" description="Basic residues" evidence="1">
    <location>
        <begin position="362"/>
        <end position="372"/>
    </location>
</feature>